<dbReference type="SUPFAM" id="SSF52833">
    <property type="entry name" value="Thioredoxin-like"/>
    <property type="match status" value="1"/>
</dbReference>
<sequence length="377" mass="42136">MGCASSKRVEATVAGDLYQPAATSFARFDITDIEEPWLKAGLKNEQQEEEQEEEEVKAITMHVPVPVLEKLNKFELEANGPQSWSEVSKVLEDLKPSLHNQNPSKPTNQQVQDSTVKKLLPPPRKSPSFHTLEELESKNTSNSPEFKKPSQFKISESKRIEPKPTESQLGISAKPIDSKDYKPVKENLFVLRDRLEREKGEKNPNLEWMIGLKARKNPLGEYPEKCPPGGFKSVVLYTTTLHGVRRTFEDCNRVRSIIEGHRILIDERDVSLHGEFLNEFRELLGEGVSVPRLFIKGRYIGGVDEIVELNESSKLGELLNSVGIEKGLGYQVCEGCGGARFVPCFECGGSCKVVVGDKKERCGTCNENGLAQCPVCH</sequence>
<dbReference type="PANTHER" id="PTHR45669">
    <property type="entry name" value="GLUTAREDOXIN DOMAIN-CONTAINING CYSTEINE-RICH PROTEIN CG12206-RELATED"/>
    <property type="match status" value="1"/>
</dbReference>
<reference evidence="3" key="1">
    <citation type="submission" date="2022-04" db="EMBL/GenBank/DDBJ databases">
        <title>A functionally conserved STORR gene fusion in Papaver species that diverged 16.8 million years ago.</title>
        <authorList>
            <person name="Catania T."/>
        </authorList>
    </citation>
    <scope>NUCLEOTIDE SEQUENCE</scope>
    <source>
        <strain evidence="3">S-188037</strain>
    </source>
</reference>
<organism evidence="3 4">
    <name type="scientific">Papaver atlanticum</name>
    <dbReference type="NCBI Taxonomy" id="357466"/>
    <lineage>
        <taxon>Eukaryota</taxon>
        <taxon>Viridiplantae</taxon>
        <taxon>Streptophyta</taxon>
        <taxon>Embryophyta</taxon>
        <taxon>Tracheophyta</taxon>
        <taxon>Spermatophyta</taxon>
        <taxon>Magnoliopsida</taxon>
        <taxon>Ranunculales</taxon>
        <taxon>Papaveraceae</taxon>
        <taxon>Papaveroideae</taxon>
        <taxon>Papaver</taxon>
    </lineage>
</organism>
<dbReference type="InterPro" id="IPR036249">
    <property type="entry name" value="Thioredoxin-like_sf"/>
</dbReference>
<dbReference type="CDD" id="cd03031">
    <property type="entry name" value="GRX_GRX_like"/>
    <property type="match status" value="1"/>
</dbReference>
<comment type="caution">
    <text evidence="3">The sequence shown here is derived from an EMBL/GenBank/DDBJ whole genome shotgun (WGS) entry which is preliminary data.</text>
</comment>
<dbReference type="PANTHER" id="PTHR45669:SF7">
    <property type="entry name" value="F1N19.7"/>
    <property type="match status" value="1"/>
</dbReference>
<gene>
    <name evidence="3" type="ORF">MKW98_030426</name>
</gene>
<feature type="domain" description="Glutaredoxin" evidence="2">
    <location>
        <begin position="234"/>
        <end position="300"/>
    </location>
</feature>
<dbReference type="EMBL" id="JAJJMB010008919">
    <property type="protein sequence ID" value="KAI3919290.1"/>
    <property type="molecule type" value="Genomic_DNA"/>
</dbReference>
<dbReference type="Gene3D" id="3.40.30.10">
    <property type="entry name" value="Glutaredoxin"/>
    <property type="match status" value="1"/>
</dbReference>
<feature type="compositionally biased region" description="Basic and acidic residues" evidence="1">
    <location>
        <begin position="155"/>
        <end position="164"/>
    </location>
</feature>
<feature type="compositionally biased region" description="Polar residues" evidence="1">
    <location>
        <begin position="98"/>
        <end position="114"/>
    </location>
</feature>
<dbReference type="Proteomes" id="UP001202328">
    <property type="component" value="Unassembled WGS sequence"/>
</dbReference>
<name>A0AAD4SRA8_9MAGN</name>
<feature type="region of interest" description="Disordered" evidence="1">
    <location>
        <begin position="96"/>
        <end position="178"/>
    </location>
</feature>
<keyword evidence="4" id="KW-1185">Reference proteome</keyword>
<evidence type="ECO:0000259" key="2">
    <source>
        <dbReference type="Pfam" id="PF00462"/>
    </source>
</evidence>
<dbReference type="PROSITE" id="PS51354">
    <property type="entry name" value="GLUTAREDOXIN_2"/>
    <property type="match status" value="1"/>
</dbReference>
<dbReference type="Pfam" id="PF00462">
    <property type="entry name" value="Glutaredoxin"/>
    <property type="match status" value="1"/>
</dbReference>
<dbReference type="Pfam" id="PF23733">
    <property type="entry name" value="GRXCR1-2_C"/>
    <property type="match status" value="1"/>
</dbReference>
<dbReference type="InterPro" id="IPR002109">
    <property type="entry name" value="Glutaredoxin"/>
</dbReference>
<evidence type="ECO:0000313" key="4">
    <source>
        <dbReference type="Proteomes" id="UP001202328"/>
    </source>
</evidence>
<evidence type="ECO:0000256" key="1">
    <source>
        <dbReference type="SAM" id="MobiDB-lite"/>
    </source>
</evidence>
<dbReference type="AlphaFoldDB" id="A0AAD4SRA8"/>
<proteinExistence type="predicted"/>
<evidence type="ECO:0000313" key="3">
    <source>
        <dbReference type="EMBL" id="KAI3919290.1"/>
    </source>
</evidence>
<protein>
    <recommendedName>
        <fullName evidence="2">Glutaredoxin domain-containing protein</fullName>
    </recommendedName>
</protein>
<accession>A0AAD4SRA8</accession>